<evidence type="ECO:0000313" key="8">
    <source>
        <dbReference type="EMBL" id="GGB84612.1"/>
    </source>
</evidence>
<keyword evidence="2" id="KW-0805">Transcription regulation</keyword>
<dbReference type="Pfam" id="PF04542">
    <property type="entry name" value="Sigma70_r2"/>
    <property type="match status" value="1"/>
</dbReference>
<dbReference type="Gene3D" id="1.10.10.10">
    <property type="entry name" value="Winged helix-like DNA-binding domain superfamily/Winged helix DNA-binding domain"/>
    <property type="match status" value="1"/>
</dbReference>
<dbReference type="InterPro" id="IPR036388">
    <property type="entry name" value="WH-like_DNA-bd_sf"/>
</dbReference>
<proteinExistence type="inferred from homology"/>
<dbReference type="PANTHER" id="PTHR43133">
    <property type="entry name" value="RNA POLYMERASE ECF-TYPE SIGMA FACTO"/>
    <property type="match status" value="1"/>
</dbReference>
<organism evidence="8 9">
    <name type="scientific">Knoellia flava</name>
    <dbReference type="NCBI Taxonomy" id="913969"/>
    <lineage>
        <taxon>Bacteria</taxon>
        <taxon>Bacillati</taxon>
        <taxon>Actinomycetota</taxon>
        <taxon>Actinomycetes</taxon>
        <taxon>Micrococcales</taxon>
        <taxon>Intrasporangiaceae</taxon>
        <taxon>Knoellia</taxon>
    </lineage>
</organism>
<keyword evidence="4" id="KW-0238">DNA-binding</keyword>
<feature type="domain" description="RNA polymerase sigma-70 region 2" evidence="6">
    <location>
        <begin position="18"/>
        <end position="75"/>
    </location>
</feature>
<gene>
    <name evidence="8" type="primary">rpoE</name>
    <name evidence="8" type="ORF">GCM10011314_25330</name>
</gene>
<dbReference type="Pfam" id="PF04545">
    <property type="entry name" value="Sigma70_r4"/>
    <property type="match status" value="1"/>
</dbReference>
<dbReference type="GO" id="GO:0003677">
    <property type="term" value="F:DNA binding"/>
    <property type="evidence" value="ECO:0007669"/>
    <property type="project" value="UniProtKB-KW"/>
</dbReference>
<evidence type="ECO:0000256" key="5">
    <source>
        <dbReference type="ARBA" id="ARBA00023163"/>
    </source>
</evidence>
<dbReference type="NCBIfam" id="TIGR02983">
    <property type="entry name" value="SigE-fam_strep"/>
    <property type="match status" value="1"/>
</dbReference>
<comment type="caution">
    <text evidence="8">The sequence shown here is derived from an EMBL/GenBank/DDBJ whole genome shotgun (WGS) entry which is preliminary data.</text>
</comment>
<reference evidence="8" key="2">
    <citation type="submission" date="2020-09" db="EMBL/GenBank/DDBJ databases">
        <authorList>
            <person name="Sun Q."/>
            <person name="Zhou Y."/>
        </authorList>
    </citation>
    <scope>NUCLEOTIDE SEQUENCE</scope>
    <source>
        <strain evidence="8">CGMCC 1.10749</strain>
    </source>
</reference>
<dbReference type="GO" id="GO:0006352">
    <property type="term" value="P:DNA-templated transcription initiation"/>
    <property type="evidence" value="ECO:0007669"/>
    <property type="project" value="InterPro"/>
</dbReference>
<dbReference type="EMBL" id="BMEA01000002">
    <property type="protein sequence ID" value="GGB84612.1"/>
    <property type="molecule type" value="Genomic_DNA"/>
</dbReference>
<evidence type="ECO:0000259" key="7">
    <source>
        <dbReference type="Pfam" id="PF04545"/>
    </source>
</evidence>
<dbReference type="GO" id="GO:0016987">
    <property type="term" value="F:sigma factor activity"/>
    <property type="evidence" value="ECO:0007669"/>
    <property type="project" value="UniProtKB-KW"/>
</dbReference>
<dbReference type="InterPro" id="IPR007630">
    <property type="entry name" value="RNA_pol_sigma70_r4"/>
</dbReference>
<dbReference type="InterPro" id="IPR014325">
    <property type="entry name" value="RNA_pol_sigma-E_actinobac"/>
</dbReference>
<evidence type="ECO:0000256" key="1">
    <source>
        <dbReference type="ARBA" id="ARBA00010641"/>
    </source>
</evidence>
<dbReference type="InterPro" id="IPR007627">
    <property type="entry name" value="RNA_pol_sigma70_r2"/>
</dbReference>
<evidence type="ECO:0000256" key="2">
    <source>
        <dbReference type="ARBA" id="ARBA00023015"/>
    </source>
</evidence>
<dbReference type="SUPFAM" id="SSF88946">
    <property type="entry name" value="Sigma2 domain of RNA polymerase sigma factors"/>
    <property type="match status" value="1"/>
</dbReference>
<dbReference type="AlphaFoldDB" id="A0A8H9FX76"/>
<dbReference type="CDD" id="cd06171">
    <property type="entry name" value="Sigma70_r4"/>
    <property type="match status" value="1"/>
</dbReference>
<evidence type="ECO:0000256" key="3">
    <source>
        <dbReference type="ARBA" id="ARBA00023082"/>
    </source>
</evidence>
<feature type="domain" description="RNA polymerase sigma-70 region 4" evidence="7">
    <location>
        <begin position="107"/>
        <end position="155"/>
    </location>
</feature>
<dbReference type="PANTHER" id="PTHR43133:SF50">
    <property type="entry name" value="ECF RNA POLYMERASE SIGMA FACTOR SIGM"/>
    <property type="match status" value="1"/>
</dbReference>
<sequence length="172" mass="19688">MADREAFDAFVRERWAPLLRTATLLTGDRHSAEDLVQETLIRAAQHWNRVDPATADAYVRRILYTRSVDAWRWRRHQPDPVEGREGDSHLGPQPSDEVDVRLTLAAALRRLTPRQRAVLVARFYEDRTEVQAAKVLGCSVNTVKSQTRHALERLRVLAPELADTFGRKEAAR</sequence>
<keyword evidence="5" id="KW-0804">Transcription</keyword>
<keyword evidence="3" id="KW-0731">Sigma factor</keyword>
<dbReference type="SUPFAM" id="SSF88659">
    <property type="entry name" value="Sigma3 and sigma4 domains of RNA polymerase sigma factors"/>
    <property type="match status" value="1"/>
</dbReference>
<evidence type="ECO:0000313" key="9">
    <source>
        <dbReference type="Proteomes" id="UP000628079"/>
    </source>
</evidence>
<evidence type="ECO:0000259" key="6">
    <source>
        <dbReference type="Pfam" id="PF04542"/>
    </source>
</evidence>
<dbReference type="NCBIfam" id="TIGR02937">
    <property type="entry name" value="sigma70-ECF"/>
    <property type="match status" value="1"/>
</dbReference>
<evidence type="ECO:0000256" key="4">
    <source>
        <dbReference type="ARBA" id="ARBA00023125"/>
    </source>
</evidence>
<dbReference type="Proteomes" id="UP000628079">
    <property type="component" value="Unassembled WGS sequence"/>
</dbReference>
<dbReference type="InterPro" id="IPR013325">
    <property type="entry name" value="RNA_pol_sigma_r2"/>
</dbReference>
<comment type="similarity">
    <text evidence="1">Belongs to the sigma-70 factor family. ECF subfamily.</text>
</comment>
<protein>
    <submittedName>
        <fullName evidence="8">RNA polymerase sigma24 factor</fullName>
    </submittedName>
</protein>
<dbReference type="InterPro" id="IPR039425">
    <property type="entry name" value="RNA_pol_sigma-70-like"/>
</dbReference>
<dbReference type="RefSeq" id="WP_035948424.1">
    <property type="nucleotide sequence ID" value="NZ_BMEA01000002.1"/>
</dbReference>
<dbReference type="Gene3D" id="1.10.1740.10">
    <property type="match status" value="1"/>
</dbReference>
<dbReference type="InterPro" id="IPR014284">
    <property type="entry name" value="RNA_pol_sigma-70_dom"/>
</dbReference>
<reference evidence="8" key="1">
    <citation type="journal article" date="2014" name="Int. J. Syst. Evol. Microbiol.">
        <title>Complete genome sequence of Corynebacterium casei LMG S-19264T (=DSM 44701T), isolated from a smear-ripened cheese.</title>
        <authorList>
            <consortium name="US DOE Joint Genome Institute (JGI-PGF)"/>
            <person name="Walter F."/>
            <person name="Albersmeier A."/>
            <person name="Kalinowski J."/>
            <person name="Ruckert C."/>
        </authorList>
    </citation>
    <scope>NUCLEOTIDE SEQUENCE</scope>
    <source>
        <strain evidence="8">CGMCC 1.10749</strain>
    </source>
</reference>
<dbReference type="InterPro" id="IPR013324">
    <property type="entry name" value="RNA_pol_sigma_r3/r4-like"/>
</dbReference>
<accession>A0A8H9FX76</accession>
<name>A0A8H9FX76_9MICO</name>